<dbReference type="PANTHER" id="PTHR30627">
    <property type="entry name" value="PEPTIDOGLYCAN D,D-TRANSPEPTIDASE"/>
    <property type="match status" value="1"/>
</dbReference>
<dbReference type="EMBL" id="JACNIG010000323">
    <property type="protein sequence ID" value="MBC8433707.1"/>
    <property type="molecule type" value="Genomic_DNA"/>
</dbReference>
<dbReference type="Proteomes" id="UP000605201">
    <property type="component" value="Unassembled WGS sequence"/>
</dbReference>
<evidence type="ECO:0000313" key="3">
    <source>
        <dbReference type="EMBL" id="MBC8433707.1"/>
    </source>
</evidence>
<sequence>MNNEVNPERPSWRDYQAKLKYLTVKKKSLINTLKVSAASVILVATFCVMISGFGSKAYFYAIRKFDPPNEAGLDTHDTPNSSIDKRDVQDLLDGKSLLNLKNKSFNFVADGLKFRVDTSLDIPLQQYLLKHLNLSSSRYIGIVGMDPATGRILSMVGYDKADQAGNPCVYSKFPAASIFKIVTASAAIEKCGFNLDSMFTYNGRKHTLYKSQLKDRSSRYTNRITFSDSFAQSVNPVFGKIGVHYLGKTTLENYAAAFGFNQNIDFEIQLAPSQVALSDDPYQWAEIASGFNRQTKISPLHGALITSAILNQGRLVEPTIVDQIKDENGRVMYRSQMTTINQAITPSAAKILNHLMETTISSGTCKKTFRGFENDRILSRLNIGGKSGSIGNTSHDARYDWFVGFAEEKEGSAKIVISAFVTHEKYIGTRASQYARMAIKQYFRNYFANNVTVQPLRHKGTKKENHYAGF</sequence>
<dbReference type="AlphaFoldDB" id="A0A8J6P6P6"/>
<proteinExistence type="predicted"/>
<keyword evidence="1" id="KW-1133">Transmembrane helix</keyword>
<dbReference type="InterPro" id="IPR001460">
    <property type="entry name" value="PCN-bd_Tpept"/>
</dbReference>
<dbReference type="SUPFAM" id="SSF56601">
    <property type="entry name" value="beta-lactamase/transpeptidase-like"/>
    <property type="match status" value="1"/>
</dbReference>
<gene>
    <name evidence="3" type="ORF">H8D96_17495</name>
</gene>
<organism evidence="3 4">
    <name type="scientific">Candidatus Desulfatibia vada</name>
    <dbReference type="NCBI Taxonomy" id="2841696"/>
    <lineage>
        <taxon>Bacteria</taxon>
        <taxon>Pseudomonadati</taxon>
        <taxon>Thermodesulfobacteriota</taxon>
        <taxon>Desulfobacteria</taxon>
        <taxon>Desulfobacterales</taxon>
        <taxon>Desulfobacterales incertae sedis</taxon>
        <taxon>Candidatus Desulfatibia</taxon>
    </lineage>
</organism>
<reference evidence="3 4" key="1">
    <citation type="submission" date="2020-08" db="EMBL/GenBank/DDBJ databases">
        <title>Bridging the membrane lipid divide: bacteria of the FCB group superphylum have the potential to synthesize archaeal ether lipids.</title>
        <authorList>
            <person name="Villanueva L."/>
            <person name="Von Meijenfeldt F.A.B."/>
            <person name="Westbye A.B."/>
            <person name="Yadav S."/>
            <person name="Hopmans E.C."/>
            <person name="Dutilh B.E."/>
            <person name="Sinninghe Damste J.S."/>
        </authorList>
    </citation>
    <scope>NUCLEOTIDE SEQUENCE [LARGE SCALE GENOMIC DNA]</scope>
    <source>
        <strain evidence="3">NIOZ-UU17</strain>
    </source>
</reference>
<keyword evidence="1" id="KW-0472">Membrane</keyword>
<feature type="domain" description="Penicillin-binding protein transpeptidase" evidence="2">
    <location>
        <begin position="141"/>
        <end position="429"/>
    </location>
</feature>
<dbReference type="GO" id="GO:0005886">
    <property type="term" value="C:plasma membrane"/>
    <property type="evidence" value="ECO:0007669"/>
    <property type="project" value="TreeGrafter"/>
</dbReference>
<name>A0A8J6P6P6_9BACT</name>
<accession>A0A8J6P6P6</accession>
<dbReference type="GO" id="GO:0071555">
    <property type="term" value="P:cell wall organization"/>
    <property type="evidence" value="ECO:0007669"/>
    <property type="project" value="TreeGrafter"/>
</dbReference>
<dbReference type="GO" id="GO:0071972">
    <property type="term" value="F:peptidoglycan L,D-transpeptidase activity"/>
    <property type="evidence" value="ECO:0007669"/>
    <property type="project" value="TreeGrafter"/>
</dbReference>
<comment type="caution">
    <text evidence="3">The sequence shown here is derived from an EMBL/GenBank/DDBJ whole genome shotgun (WGS) entry which is preliminary data.</text>
</comment>
<dbReference type="GO" id="GO:0008658">
    <property type="term" value="F:penicillin binding"/>
    <property type="evidence" value="ECO:0007669"/>
    <property type="project" value="InterPro"/>
</dbReference>
<dbReference type="Pfam" id="PF00905">
    <property type="entry name" value="Transpeptidase"/>
    <property type="match status" value="1"/>
</dbReference>
<dbReference type="InterPro" id="IPR050515">
    <property type="entry name" value="Beta-lactam/transpept"/>
</dbReference>
<evidence type="ECO:0000256" key="1">
    <source>
        <dbReference type="SAM" id="Phobius"/>
    </source>
</evidence>
<feature type="transmembrane region" description="Helical" evidence="1">
    <location>
        <begin position="35"/>
        <end position="54"/>
    </location>
</feature>
<dbReference type="PANTHER" id="PTHR30627:SF2">
    <property type="entry name" value="PEPTIDOGLYCAN D,D-TRANSPEPTIDASE MRDA"/>
    <property type="match status" value="1"/>
</dbReference>
<dbReference type="Gene3D" id="3.40.710.10">
    <property type="entry name" value="DD-peptidase/beta-lactamase superfamily"/>
    <property type="match status" value="1"/>
</dbReference>
<keyword evidence="1" id="KW-0812">Transmembrane</keyword>
<protein>
    <submittedName>
        <fullName evidence="3">PbpA</fullName>
    </submittedName>
</protein>
<dbReference type="InterPro" id="IPR012338">
    <property type="entry name" value="Beta-lactam/transpept-like"/>
</dbReference>
<evidence type="ECO:0000313" key="4">
    <source>
        <dbReference type="Proteomes" id="UP000605201"/>
    </source>
</evidence>
<evidence type="ECO:0000259" key="2">
    <source>
        <dbReference type="Pfam" id="PF00905"/>
    </source>
</evidence>